<dbReference type="EMBL" id="AYLP01001053">
    <property type="protein sequence ID" value="ESS55065.1"/>
    <property type="molecule type" value="Genomic_DNA"/>
</dbReference>
<sequence length="343" mass="37752">MGIAVKNFGQSMNGVKHLMEHMIPRTTTNAIAGLTRLPASVGLARTNPPHILCQLEVTQTMCFDMRVCLVCAHSTRTGVCICVSENLTSTQAINATIWWPQHRQPTQEELWASEVPPISNTKSDRVQKAHAYGERHPVTWMFFYWASNAECGPRRRKRSRLAAQRRPHRKSIECCHSGSRGKQKKQRTGTSSSSSAIAWIRGRACSPSVSLIQSLPPREASCGLSGHPGRIHFSSVNKFLSGAAVSTSFGGVPRPVTMLSGSGTDAPRNPCSVDAGETVLLHTPSPRRPTEPLEAGCRWRQISCTPALSHGKRRFPHRAVEWPTQSSPLSRMTPNGHRPFQSL</sequence>
<feature type="region of interest" description="Disordered" evidence="1">
    <location>
        <begin position="157"/>
        <end position="195"/>
    </location>
</feature>
<dbReference type="VEuPathDB" id="TriTrypDB:TCDM_13485"/>
<proteinExistence type="predicted"/>
<comment type="caution">
    <text evidence="2">The sequence shown here is derived from an EMBL/GenBank/DDBJ whole genome shotgun (WGS) entry which is preliminary data.</text>
</comment>
<protein>
    <submittedName>
        <fullName evidence="2">Uncharacterized protein</fullName>
    </submittedName>
</protein>
<dbReference type="AlphaFoldDB" id="V5A2R7"/>
<evidence type="ECO:0000256" key="1">
    <source>
        <dbReference type="SAM" id="MobiDB-lite"/>
    </source>
</evidence>
<feature type="compositionally biased region" description="Polar residues" evidence="1">
    <location>
        <begin position="323"/>
        <end position="333"/>
    </location>
</feature>
<feature type="region of interest" description="Disordered" evidence="1">
    <location>
        <begin position="313"/>
        <end position="343"/>
    </location>
</feature>
<dbReference type="Proteomes" id="UP000017861">
    <property type="component" value="Unassembled WGS sequence"/>
</dbReference>
<name>V5A2R7_TRYCR</name>
<gene>
    <name evidence="2" type="ORF">TCDM_13485</name>
</gene>
<reference evidence="2 3" key="1">
    <citation type="journal article" date="2014" name="Genome Announc.">
        <title>Trypanosoma cruzi Clone Dm28c Draft Genome Sequence.</title>
        <authorList>
            <person name="Grisard E.C."/>
            <person name="Teixeira S.M."/>
            <person name="de Almeida L.G."/>
            <person name="Stoco P.H."/>
            <person name="Gerber A.L."/>
            <person name="Talavera-Lopez C."/>
            <person name="Lima O.C."/>
            <person name="Andersson B."/>
            <person name="de Vasconcelos A.T."/>
        </authorList>
    </citation>
    <scope>NUCLEOTIDE SEQUENCE [LARGE SCALE GENOMIC DNA]</scope>
    <source>
        <strain evidence="2 3">Dm28c</strain>
    </source>
</reference>
<feature type="compositionally biased region" description="Basic residues" evidence="1">
    <location>
        <begin position="157"/>
        <end position="169"/>
    </location>
</feature>
<organism evidence="2 3">
    <name type="scientific">Trypanosoma cruzi Dm28c</name>
    <dbReference type="NCBI Taxonomy" id="1416333"/>
    <lineage>
        <taxon>Eukaryota</taxon>
        <taxon>Discoba</taxon>
        <taxon>Euglenozoa</taxon>
        <taxon>Kinetoplastea</taxon>
        <taxon>Metakinetoplastina</taxon>
        <taxon>Trypanosomatida</taxon>
        <taxon>Trypanosomatidae</taxon>
        <taxon>Trypanosoma</taxon>
        <taxon>Schizotrypanum</taxon>
    </lineage>
</organism>
<accession>V5A2R7</accession>
<evidence type="ECO:0000313" key="2">
    <source>
        <dbReference type="EMBL" id="ESS55065.1"/>
    </source>
</evidence>
<evidence type="ECO:0000313" key="3">
    <source>
        <dbReference type="Proteomes" id="UP000017861"/>
    </source>
</evidence>